<evidence type="ECO:0000256" key="1">
    <source>
        <dbReference type="SAM" id="Phobius"/>
    </source>
</evidence>
<feature type="transmembrane region" description="Helical" evidence="1">
    <location>
        <begin position="135"/>
        <end position="158"/>
    </location>
</feature>
<feature type="transmembrane region" description="Helical" evidence="1">
    <location>
        <begin position="43"/>
        <end position="66"/>
    </location>
</feature>
<dbReference type="KEGG" id="ppsc:EHS13_31835"/>
<evidence type="ECO:0000313" key="2">
    <source>
        <dbReference type="EMBL" id="QGQ99143.1"/>
    </source>
</evidence>
<feature type="transmembrane region" description="Helical" evidence="1">
    <location>
        <begin position="193"/>
        <end position="210"/>
    </location>
</feature>
<dbReference type="RefSeq" id="WP_155704252.1">
    <property type="nucleotide sequence ID" value="NZ_CP034235.1"/>
</dbReference>
<evidence type="ECO:0000313" key="3">
    <source>
        <dbReference type="Proteomes" id="UP000426246"/>
    </source>
</evidence>
<keyword evidence="1" id="KW-0472">Membrane</keyword>
<feature type="transmembrane region" description="Helical" evidence="1">
    <location>
        <begin position="18"/>
        <end position="37"/>
    </location>
</feature>
<dbReference type="EMBL" id="CP034235">
    <property type="protein sequence ID" value="QGQ99143.1"/>
    <property type="molecule type" value="Genomic_DNA"/>
</dbReference>
<keyword evidence="3" id="KW-1185">Reference proteome</keyword>
<feature type="transmembrane region" description="Helical" evidence="1">
    <location>
        <begin position="222"/>
        <end position="240"/>
    </location>
</feature>
<keyword evidence="1" id="KW-0812">Transmembrane</keyword>
<dbReference type="OrthoDB" id="1786466at2"/>
<organism evidence="2 3">
    <name type="scientific">Paenibacillus psychroresistens</name>
    <dbReference type="NCBI Taxonomy" id="1778678"/>
    <lineage>
        <taxon>Bacteria</taxon>
        <taxon>Bacillati</taxon>
        <taxon>Bacillota</taxon>
        <taxon>Bacilli</taxon>
        <taxon>Bacillales</taxon>
        <taxon>Paenibacillaceae</taxon>
        <taxon>Paenibacillus</taxon>
    </lineage>
</organism>
<keyword evidence="1" id="KW-1133">Transmembrane helix</keyword>
<feature type="transmembrane region" description="Helical" evidence="1">
    <location>
        <begin position="170"/>
        <end position="187"/>
    </location>
</feature>
<gene>
    <name evidence="2" type="ORF">EHS13_31835</name>
</gene>
<name>A0A6B8RUL8_9BACL</name>
<accession>A0A6B8RUL8</accession>
<proteinExistence type="predicted"/>
<dbReference type="Proteomes" id="UP000426246">
    <property type="component" value="Chromosome"/>
</dbReference>
<dbReference type="AlphaFoldDB" id="A0A6B8RUL8"/>
<feature type="transmembrane region" description="Helical" evidence="1">
    <location>
        <begin position="93"/>
        <end position="115"/>
    </location>
</feature>
<reference evidence="3" key="1">
    <citation type="submission" date="2018-11" db="EMBL/GenBank/DDBJ databases">
        <title>Complete genome sequence of Paenibacillus sp. ML311-T8.</title>
        <authorList>
            <person name="Nam Y.-D."/>
            <person name="Kang J."/>
            <person name="Chung W.-H."/>
            <person name="Park Y.S."/>
        </authorList>
    </citation>
    <scope>NUCLEOTIDE SEQUENCE [LARGE SCALE GENOMIC DNA]</scope>
    <source>
        <strain evidence="3">ML311-T8</strain>
    </source>
</reference>
<sequence>MRAWAAVFKKDFKLTRTVFFAGLVINLLMVMLSIFVGMKTDSLFMFIPVAAAIIFHVLYIPIMLLISLKTEANQLHLWLHNPQPASTLLSSKLVNGLTMMVVSLLTLYAMTGLLIKQKFSLIELYWTDTWTAGLLFSLYIIIISITIGIGVLFLWTLFQFLKFKIGRRSWLVVIGTAVILFWLKVLLESTELYNLIVNWGVVTYTFPSFTIDKPIQTYTGEYLYDIIIIIGSFVLTAWFFDKKAEV</sequence>
<protein>
    <submittedName>
        <fullName evidence="2">Uncharacterized protein</fullName>
    </submittedName>
</protein>